<dbReference type="InterPro" id="IPR050498">
    <property type="entry name" value="Ycf3"/>
</dbReference>
<evidence type="ECO:0000313" key="5">
    <source>
        <dbReference type="EMBL" id="SDX16562.1"/>
    </source>
</evidence>
<reference evidence="4" key="1">
    <citation type="journal article" date="2014" name="Int. J. Syst. Evol. Microbiol.">
        <title>Complete genome sequence of Corynebacterium casei LMG S-19264T (=DSM 44701T), isolated from a smear-ripened cheese.</title>
        <authorList>
            <consortium name="US DOE Joint Genome Institute (JGI-PGF)"/>
            <person name="Walter F."/>
            <person name="Albersmeier A."/>
            <person name="Kalinowski J."/>
            <person name="Ruckert C."/>
        </authorList>
    </citation>
    <scope>NUCLEOTIDE SEQUENCE</scope>
    <source>
        <strain evidence="4">CGMCC 1.10859</strain>
    </source>
</reference>
<dbReference type="Pfam" id="PF13181">
    <property type="entry name" value="TPR_8"/>
    <property type="match status" value="1"/>
</dbReference>
<feature type="signal peptide" evidence="3">
    <location>
        <begin position="1"/>
        <end position="18"/>
    </location>
</feature>
<keyword evidence="3" id="KW-0732">Signal</keyword>
<keyword evidence="2" id="KW-0802">TPR repeat</keyword>
<reference evidence="4" key="3">
    <citation type="submission" date="2023-06" db="EMBL/GenBank/DDBJ databases">
        <authorList>
            <person name="Sun Q."/>
            <person name="Zhou Y."/>
        </authorList>
    </citation>
    <scope>NUCLEOTIDE SEQUENCE</scope>
    <source>
        <strain evidence="4">CGMCC 1.10859</strain>
    </source>
</reference>
<dbReference type="Proteomes" id="UP000199541">
    <property type="component" value="Unassembled WGS sequence"/>
</dbReference>
<dbReference type="InterPro" id="IPR019734">
    <property type="entry name" value="TPR_rpt"/>
</dbReference>
<proteinExistence type="predicted"/>
<sequence length="179" mass="19040">MRYASFLMALLSPVAAVACPAGPDKGPARAAVIADLQKAGSAKEAAALMGEFWMIQLRAPGPESQALLNAARAQRAQGDLQGSIDTLTRLIKTCPDFVEAYNQRAFSEFLAGQDAASLKDANHVLARVPNHVGALSGKALVLMRMGRVKAAKQTIRAALKLDPWLPERKLLSSPEGHSL</sequence>
<evidence type="ECO:0000256" key="2">
    <source>
        <dbReference type="ARBA" id="ARBA00022803"/>
    </source>
</evidence>
<keyword evidence="1" id="KW-0677">Repeat</keyword>
<protein>
    <submittedName>
        <fullName evidence="5">Tetratricopeptide repeat-containing protein</fullName>
    </submittedName>
</protein>
<dbReference type="InterPro" id="IPR011990">
    <property type="entry name" value="TPR-like_helical_dom_sf"/>
</dbReference>
<feature type="chain" id="PRO_5042927670" evidence="3">
    <location>
        <begin position="19"/>
        <end position="179"/>
    </location>
</feature>
<dbReference type="PANTHER" id="PTHR44858:SF1">
    <property type="entry name" value="UDP-N-ACETYLGLUCOSAMINE--PEPTIDE N-ACETYLGLUCOSAMINYLTRANSFERASE SPINDLY-RELATED"/>
    <property type="match status" value="1"/>
</dbReference>
<name>A0AAN4ZZS9_9RHOB</name>
<dbReference type="PROSITE" id="PS51257">
    <property type="entry name" value="PROKAR_LIPOPROTEIN"/>
    <property type="match status" value="1"/>
</dbReference>
<dbReference type="EMBL" id="FNOB01000011">
    <property type="protein sequence ID" value="SDX16562.1"/>
    <property type="molecule type" value="Genomic_DNA"/>
</dbReference>
<evidence type="ECO:0000313" key="7">
    <source>
        <dbReference type="Proteomes" id="UP000634647"/>
    </source>
</evidence>
<reference evidence="5 6" key="2">
    <citation type="submission" date="2016-10" db="EMBL/GenBank/DDBJ databases">
        <authorList>
            <person name="Varghese N."/>
            <person name="Submissions S."/>
        </authorList>
    </citation>
    <scope>NUCLEOTIDE SEQUENCE [LARGE SCALE GENOMIC DNA]</scope>
    <source>
        <strain evidence="5 6">DSM 24802</strain>
    </source>
</reference>
<evidence type="ECO:0000313" key="6">
    <source>
        <dbReference type="Proteomes" id="UP000199541"/>
    </source>
</evidence>
<gene>
    <name evidence="4" type="ORF">GCM10008024_24120</name>
    <name evidence="5" type="ORF">SAMN05444006_11114</name>
</gene>
<dbReference type="SMART" id="SM00028">
    <property type="entry name" value="TPR"/>
    <property type="match status" value="3"/>
</dbReference>
<dbReference type="PANTHER" id="PTHR44858">
    <property type="entry name" value="TETRATRICOPEPTIDE REPEAT PROTEIN 6"/>
    <property type="match status" value="1"/>
</dbReference>
<dbReference type="SUPFAM" id="SSF48452">
    <property type="entry name" value="TPR-like"/>
    <property type="match status" value="1"/>
</dbReference>
<evidence type="ECO:0000313" key="4">
    <source>
        <dbReference type="EMBL" id="GHE02870.1"/>
    </source>
</evidence>
<dbReference type="AlphaFoldDB" id="A0AAN4ZZS9"/>
<accession>A0AAN4ZZS9</accession>
<evidence type="ECO:0000256" key="1">
    <source>
        <dbReference type="ARBA" id="ARBA00022737"/>
    </source>
</evidence>
<keyword evidence="6" id="KW-1185">Reference proteome</keyword>
<dbReference type="EMBL" id="BNAB01000010">
    <property type="protein sequence ID" value="GHE02870.1"/>
    <property type="molecule type" value="Genomic_DNA"/>
</dbReference>
<comment type="caution">
    <text evidence="4">The sequence shown here is derived from an EMBL/GenBank/DDBJ whole genome shotgun (WGS) entry which is preliminary data.</text>
</comment>
<dbReference type="Pfam" id="PF13174">
    <property type="entry name" value="TPR_6"/>
    <property type="match status" value="1"/>
</dbReference>
<evidence type="ECO:0000256" key="3">
    <source>
        <dbReference type="SAM" id="SignalP"/>
    </source>
</evidence>
<organism evidence="4 7">
    <name type="scientific">Allgaiera indica</name>
    <dbReference type="NCBI Taxonomy" id="765699"/>
    <lineage>
        <taxon>Bacteria</taxon>
        <taxon>Pseudomonadati</taxon>
        <taxon>Pseudomonadota</taxon>
        <taxon>Alphaproteobacteria</taxon>
        <taxon>Rhodobacterales</taxon>
        <taxon>Paracoccaceae</taxon>
        <taxon>Allgaiera</taxon>
    </lineage>
</organism>
<dbReference type="Gene3D" id="1.25.40.10">
    <property type="entry name" value="Tetratricopeptide repeat domain"/>
    <property type="match status" value="1"/>
</dbReference>
<dbReference type="Proteomes" id="UP000634647">
    <property type="component" value="Unassembled WGS sequence"/>
</dbReference>